<gene>
    <name evidence="2" type="ORF">SLS62_006519</name>
</gene>
<comment type="caution">
    <text evidence="2">The sequence shown here is derived from an EMBL/GenBank/DDBJ whole genome shotgun (WGS) entry which is preliminary data.</text>
</comment>
<keyword evidence="3" id="KW-1185">Reference proteome</keyword>
<reference evidence="2 3" key="1">
    <citation type="submission" date="2024-02" db="EMBL/GenBank/DDBJ databases">
        <title>De novo assembly and annotation of 12 fungi associated with fruit tree decline syndrome in Ontario, Canada.</title>
        <authorList>
            <person name="Sulman M."/>
            <person name="Ellouze W."/>
            <person name="Ilyukhin E."/>
        </authorList>
    </citation>
    <scope>NUCLEOTIDE SEQUENCE [LARGE SCALE GENOMIC DNA]</scope>
    <source>
        <strain evidence="2 3">M11/M66-122</strain>
    </source>
</reference>
<sequence length="1692" mass="190380">MPFQAKIRDIFYGTMGATLDNATIRSSSHAELAAYFRTLLLTLDWKPIFDQLLASTVSGAINSEVFRVWVSVCKNPDAIAAAMAQDVSAGGRRTAIKRFGQQLRTDAGFPAIWEAIGGVEGLLALMAQMSANEVDLLCMTIRRSSTARGAVKPRQACMSALFRALQGAPGAPRNPDTRPLGDSHKSITPACSADIALRGVDLTHCVPGGLRYQAHAAQYEAHAMEAMFPEKDGDGKGYGPGQPVSTFAHLMERSSRFTMRVLQRMIREKTALTTEEGKSVVEVSKTLLRKLSRKSAKDDTIKEQAMRLVTDCVRKYPVLADCIECAGPRNLISSAIKVWERAREPTTRARLEESIAVLVSMTPEHTLDNIGVITNWTESVPLPLRPRIMRLLLLHAQHFQVDIESQSPENEERLRRMEPWVARSFLVLPAEHGLKLFEYMLKLRPDGSFLKGDLDKVSDQLRTRVFGPPEHDAKWYEKTANLIVELKKDAASAREWEDRARWASEALSLCVEMKSLDHYENVILWARRFRRDANTVHNFYNSEGFASAAVDLLSGIPLKQSGLTGKSARKELPVSIDQVCSNITKANRIMLLLLETASEALREPSFNRRDWFRVLQLPVHVVRKRLDHTDEIRKMDKFNEETLYHNIWKPTVEFLVQFERFGLESGRERLVLLALAGPFVGLLSRVLPEVPQPATYAFLNEMAQRRDELWRQIRVKEHPSVASLGSPWPRGLPVQFLCPETHWEHIPYLQARAEKILFADGPAALEPIPEDEELREAIGPFVDSYKYALQVYIQSGTSDEDRYARIRRAWQHAVTKLSDPAMSEEEIPRFWRDQFSQTLLKSLKIPLPNELAPVRSGLAVFPGFWRDQFNQVIVERLKLPFLDMLAPVRPAPIPVLPRDTCEGPSEWNPEPDYKSDQEPSQKVPPTYLSAILSQDYRYTEAWKTSCFRTPVVSTIGNARPHIFNRFGDTRNSQPLPDSVIAAALSYTNTKYGSDTSFLLQPFPSRTEVRYPAFYLDQEFLDLASKDTDWSTVVLICQAAPTPILARLADSLIARLVKDPAGVLEVRYAAVNIIKRISRGDHPAAACGLIQKVVLDLPADSSWHRHLLSVSFLRRLPAMEARTFLSGLASQIRHRLGQWPEQRKDEKKERHVETTKEEGSGRNFVKVTTVKMVAQMLRDATYVDKAFACDILVDLLTTVKQGDIQIAAIDSLISMLGTGPQKEPGVDAVVFNAIEQHVVPIAASLNEKDPMPAEEWHNDKIPPKVYDDGVFGHLPPVLQLLVQARHRWKEGTAARHEWVSRVLVPVVEQSAANNHRWVKIFVARHSLDIDVDSLPRLPVKPALLLDLFGEPEFYTRANFETLKRYTWTVLQMPESQRHLKAFEEDRKGRPNVKQSNEAAQWLHLWPSSISDGTGCSQVVRQLQIQNTAIPSDPGNDSSDRLSPQELGAFILEVADRVIEEARTNEFNYLVGAVGTIWTSKAAWLATCLPLLEEMVARVDGRRTEEWQRDPDRKPATLPETLGIKLRILELKHQPTHSSPSSPDKDAVFRAFAADVAGLIDELIDSSNSYSRKPYHETWPALKTKALGIFRSHGPDVLHAALALAPPQQSRLGLAELLRIELADEMLRSLDAGGRQDPRLVQRARALLRSWVRSPVERVRARGVDTAGQLRRMAELDSPGAWFGAGPLEEEGAE</sequence>
<feature type="region of interest" description="Disordered" evidence="1">
    <location>
        <begin position="897"/>
        <end position="922"/>
    </location>
</feature>
<evidence type="ECO:0000256" key="1">
    <source>
        <dbReference type="SAM" id="MobiDB-lite"/>
    </source>
</evidence>
<organism evidence="2 3">
    <name type="scientific">Diatrype stigma</name>
    <dbReference type="NCBI Taxonomy" id="117547"/>
    <lineage>
        <taxon>Eukaryota</taxon>
        <taxon>Fungi</taxon>
        <taxon>Dikarya</taxon>
        <taxon>Ascomycota</taxon>
        <taxon>Pezizomycotina</taxon>
        <taxon>Sordariomycetes</taxon>
        <taxon>Xylariomycetidae</taxon>
        <taxon>Xylariales</taxon>
        <taxon>Diatrypaceae</taxon>
        <taxon>Diatrype</taxon>
    </lineage>
</organism>
<accession>A0AAN9UMJ4</accession>
<feature type="region of interest" description="Disordered" evidence="1">
    <location>
        <begin position="1138"/>
        <end position="1158"/>
    </location>
</feature>
<name>A0AAN9UMJ4_9PEZI</name>
<evidence type="ECO:0000313" key="3">
    <source>
        <dbReference type="Proteomes" id="UP001320420"/>
    </source>
</evidence>
<protein>
    <submittedName>
        <fullName evidence="2">Uncharacterized protein</fullName>
    </submittedName>
</protein>
<dbReference type="EMBL" id="JAKJXP020000048">
    <property type="protein sequence ID" value="KAK7751569.1"/>
    <property type="molecule type" value="Genomic_DNA"/>
</dbReference>
<feature type="compositionally biased region" description="Basic and acidic residues" evidence="1">
    <location>
        <begin position="1140"/>
        <end position="1158"/>
    </location>
</feature>
<dbReference type="Proteomes" id="UP001320420">
    <property type="component" value="Unassembled WGS sequence"/>
</dbReference>
<proteinExistence type="predicted"/>
<evidence type="ECO:0000313" key="2">
    <source>
        <dbReference type="EMBL" id="KAK7751569.1"/>
    </source>
</evidence>